<evidence type="ECO:0000313" key="2">
    <source>
        <dbReference type="Proteomes" id="UP001575181"/>
    </source>
</evidence>
<evidence type="ECO:0008006" key="3">
    <source>
        <dbReference type="Google" id="ProtNLM"/>
    </source>
</evidence>
<evidence type="ECO:0000313" key="1">
    <source>
        <dbReference type="EMBL" id="MFA9462415.1"/>
    </source>
</evidence>
<dbReference type="SUPFAM" id="SSF53098">
    <property type="entry name" value="Ribonuclease H-like"/>
    <property type="match status" value="1"/>
</dbReference>
<dbReference type="EMBL" id="JBGUAW010000013">
    <property type="protein sequence ID" value="MFA9462415.1"/>
    <property type="molecule type" value="Genomic_DNA"/>
</dbReference>
<dbReference type="InterPro" id="IPR012337">
    <property type="entry name" value="RNaseH-like_sf"/>
</dbReference>
<proteinExistence type="predicted"/>
<dbReference type="RefSeq" id="WP_373657202.1">
    <property type="nucleotide sequence ID" value="NZ_JBGUAW010000013.1"/>
</dbReference>
<gene>
    <name evidence="1" type="ORF">ACERLL_16515</name>
</gene>
<accession>A0ABV4TYM8</accession>
<organism evidence="1 2">
    <name type="scientific">Thiohalorhabdus methylotrophus</name>
    <dbReference type="NCBI Taxonomy" id="3242694"/>
    <lineage>
        <taxon>Bacteria</taxon>
        <taxon>Pseudomonadati</taxon>
        <taxon>Pseudomonadota</taxon>
        <taxon>Gammaproteobacteria</taxon>
        <taxon>Thiohalorhabdales</taxon>
        <taxon>Thiohalorhabdaceae</taxon>
        <taxon>Thiohalorhabdus</taxon>
    </lineage>
</organism>
<comment type="caution">
    <text evidence="1">The sequence shown here is derived from an EMBL/GenBank/DDBJ whole genome shotgun (WGS) entry which is preliminary data.</text>
</comment>
<dbReference type="InterPro" id="IPR036397">
    <property type="entry name" value="RNaseH_sf"/>
</dbReference>
<name>A0ABV4TYM8_9GAMM</name>
<dbReference type="Proteomes" id="UP001575181">
    <property type="component" value="Unassembled WGS sequence"/>
</dbReference>
<reference evidence="1 2" key="1">
    <citation type="submission" date="2024-08" db="EMBL/GenBank/DDBJ databases">
        <title>Whole-genome sequencing of halo(alkali)philic microorganisms from hypersaline lakes.</title>
        <authorList>
            <person name="Sorokin D.Y."/>
            <person name="Merkel A.Y."/>
            <person name="Messina E."/>
            <person name="Yakimov M."/>
        </authorList>
    </citation>
    <scope>NUCLEOTIDE SEQUENCE [LARGE SCALE GENOMIC DNA]</scope>
    <source>
        <strain evidence="1 2">Cl-TMA</strain>
    </source>
</reference>
<keyword evidence="2" id="KW-1185">Reference proteome</keyword>
<sequence length="90" mass="10030">MYFLDCEASSLDEWHSYPIEVAWGSVTTGTIHSYLIGPTGMADWTDWDPAAQDVHGLSRALLAEHGLPPRQVAEEVVRHLMEVRRILLGG</sequence>
<protein>
    <recommendedName>
        <fullName evidence="3">Exonuclease</fullName>
    </recommendedName>
</protein>
<dbReference type="Gene3D" id="3.30.420.10">
    <property type="entry name" value="Ribonuclease H-like superfamily/Ribonuclease H"/>
    <property type="match status" value="1"/>
</dbReference>